<feature type="chain" id="PRO_5004508249" evidence="3">
    <location>
        <begin position="28"/>
        <end position="415"/>
    </location>
</feature>
<feature type="transmembrane region" description="Helical" evidence="2">
    <location>
        <begin position="139"/>
        <end position="157"/>
    </location>
</feature>
<dbReference type="KEGG" id="glz:GLAREA_11325"/>
<dbReference type="Proteomes" id="UP000016922">
    <property type="component" value="Unassembled WGS sequence"/>
</dbReference>
<feature type="transmembrane region" description="Helical" evidence="2">
    <location>
        <begin position="115"/>
        <end position="133"/>
    </location>
</feature>
<dbReference type="OrthoDB" id="5422688at2759"/>
<feature type="transmembrane region" description="Helical" evidence="2">
    <location>
        <begin position="291"/>
        <end position="312"/>
    </location>
</feature>
<accession>S3DD16</accession>
<proteinExistence type="predicted"/>
<evidence type="ECO:0000256" key="2">
    <source>
        <dbReference type="SAM" id="Phobius"/>
    </source>
</evidence>
<feature type="region of interest" description="Disordered" evidence="1">
    <location>
        <begin position="262"/>
        <end position="284"/>
    </location>
</feature>
<gene>
    <name evidence="4" type="ORF">GLAREA_11325</name>
</gene>
<feature type="compositionally biased region" description="Basic and acidic residues" evidence="1">
    <location>
        <begin position="268"/>
        <end position="284"/>
    </location>
</feature>
<evidence type="ECO:0000313" key="4">
    <source>
        <dbReference type="EMBL" id="EPE35625.1"/>
    </source>
</evidence>
<keyword evidence="2" id="KW-1133">Transmembrane helix</keyword>
<dbReference type="OMA" id="WFTRWIS"/>
<name>S3DD16_GLAL2</name>
<evidence type="ECO:0000256" key="1">
    <source>
        <dbReference type="SAM" id="MobiDB-lite"/>
    </source>
</evidence>
<dbReference type="HOGENOM" id="CLU_032657_0_0_1"/>
<keyword evidence="5" id="KW-1185">Reference proteome</keyword>
<dbReference type="RefSeq" id="XP_008077704.1">
    <property type="nucleotide sequence ID" value="XM_008079513.1"/>
</dbReference>
<keyword evidence="2" id="KW-0812">Transmembrane</keyword>
<reference evidence="4 5" key="1">
    <citation type="journal article" date="2013" name="BMC Genomics">
        <title>Genomics-driven discovery of the pneumocandin biosynthetic gene cluster in the fungus Glarea lozoyensis.</title>
        <authorList>
            <person name="Chen L."/>
            <person name="Yue Q."/>
            <person name="Zhang X."/>
            <person name="Xiang M."/>
            <person name="Wang C."/>
            <person name="Li S."/>
            <person name="Che Y."/>
            <person name="Ortiz-Lopez F.J."/>
            <person name="Bills G.F."/>
            <person name="Liu X."/>
            <person name="An Z."/>
        </authorList>
    </citation>
    <scope>NUCLEOTIDE SEQUENCE [LARGE SCALE GENOMIC DNA]</scope>
    <source>
        <strain evidence="5">ATCC 20868 / MF5171</strain>
    </source>
</reference>
<keyword evidence="3" id="KW-0732">Signal</keyword>
<protein>
    <submittedName>
        <fullName evidence="4">Uncharacterized protein</fullName>
    </submittedName>
</protein>
<organism evidence="4 5">
    <name type="scientific">Glarea lozoyensis (strain ATCC 20868 / MF5171)</name>
    <dbReference type="NCBI Taxonomy" id="1116229"/>
    <lineage>
        <taxon>Eukaryota</taxon>
        <taxon>Fungi</taxon>
        <taxon>Dikarya</taxon>
        <taxon>Ascomycota</taxon>
        <taxon>Pezizomycotina</taxon>
        <taxon>Leotiomycetes</taxon>
        <taxon>Helotiales</taxon>
        <taxon>Helotiaceae</taxon>
        <taxon>Glarea</taxon>
    </lineage>
</organism>
<dbReference type="eggNOG" id="ENOG502SP3Y">
    <property type="taxonomic scope" value="Eukaryota"/>
</dbReference>
<evidence type="ECO:0000256" key="3">
    <source>
        <dbReference type="SAM" id="SignalP"/>
    </source>
</evidence>
<dbReference type="EMBL" id="KE145354">
    <property type="protein sequence ID" value="EPE35625.1"/>
    <property type="molecule type" value="Genomic_DNA"/>
</dbReference>
<evidence type="ECO:0000313" key="5">
    <source>
        <dbReference type="Proteomes" id="UP000016922"/>
    </source>
</evidence>
<keyword evidence="2" id="KW-0472">Membrane</keyword>
<feature type="signal peptide" evidence="3">
    <location>
        <begin position="1"/>
        <end position="27"/>
    </location>
</feature>
<sequence>MQFPLHSATRWSPFKLDALGLVTLLGAEEVSNAVGALEHSRYAEYLPLFGTYLVAANKFTAPIPGYVLYNITDGVFVPILNGWFSRWLIANLTSPVTILEWQVVEKRSSIAKRSFAAIIGLLLNGALLAMTVMQGDWYGLANSIAMAVSVLVRSSMVHESRTHLDQMVNSYEKQEKQFLKVCDQNEVKVVIVTPDNKVVAFKIQRGLLSCIFVPLDLIGSKKKAKTKQEMKKHIPPKQTIATVLTDEEADLGIKSEGKTELVAGSTPDKPKLKPTKTEAIPEKTQKRHSHIYTTCRAFGWFFFACHVVTIGLSTLPTQLLSIALLLSATLLAIYRVGNDDAGIGSRIIIRKKKETDAHKEAYLYLDPTPRDEQIMRKYLLLPHEPEVSDTILTWSDDWWRQWNIRTGRVGNANGH</sequence>
<dbReference type="AlphaFoldDB" id="S3DD16"/>
<dbReference type="GeneID" id="19470366"/>